<sequence>TAVLPMALSTPGPPTGNLTACIKIGFGRNVNCSAVSTPFGPGNSTNCVCGAYTGGTLLTPTVCQATVQCSTCTRGCNRDADCFPGVWRARRRERKLRADSGTAAAYVRTRCAAVDREPAARFLSGLKVLAGSASEAIAATWLRSAASALATLAKKRRKGTIDDVVLTKHSGAPWNVTTKKLRRVEDNHLRKSPVWEARSSKTFGLRMDHV</sequence>
<evidence type="ECO:0000313" key="1">
    <source>
        <dbReference type="EMBL" id="GAQ82388.1"/>
    </source>
</evidence>
<reference evidence="1 2" key="1">
    <citation type="journal article" date="2014" name="Nat. Commun.">
        <title>Klebsormidium flaccidum genome reveals primary factors for plant terrestrial adaptation.</title>
        <authorList>
            <person name="Hori K."/>
            <person name="Maruyama F."/>
            <person name="Fujisawa T."/>
            <person name="Togashi T."/>
            <person name="Yamamoto N."/>
            <person name="Seo M."/>
            <person name="Sato S."/>
            <person name="Yamada T."/>
            <person name="Mori H."/>
            <person name="Tajima N."/>
            <person name="Moriyama T."/>
            <person name="Ikeuchi M."/>
            <person name="Watanabe M."/>
            <person name="Wada H."/>
            <person name="Kobayashi K."/>
            <person name="Saito M."/>
            <person name="Masuda T."/>
            <person name="Sasaki-Sekimoto Y."/>
            <person name="Mashiguchi K."/>
            <person name="Awai K."/>
            <person name="Shimojima M."/>
            <person name="Masuda S."/>
            <person name="Iwai M."/>
            <person name="Nobusawa T."/>
            <person name="Narise T."/>
            <person name="Kondo S."/>
            <person name="Saito H."/>
            <person name="Sato R."/>
            <person name="Murakawa M."/>
            <person name="Ihara Y."/>
            <person name="Oshima-Yamada Y."/>
            <person name="Ohtaka K."/>
            <person name="Satoh M."/>
            <person name="Sonobe K."/>
            <person name="Ishii M."/>
            <person name="Ohtani R."/>
            <person name="Kanamori-Sato M."/>
            <person name="Honoki R."/>
            <person name="Miyazaki D."/>
            <person name="Mochizuki H."/>
            <person name="Umetsu J."/>
            <person name="Higashi K."/>
            <person name="Shibata D."/>
            <person name="Kamiya Y."/>
            <person name="Sato N."/>
            <person name="Nakamura Y."/>
            <person name="Tabata S."/>
            <person name="Ida S."/>
            <person name="Kurokawa K."/>
            <person name="Ohta H."/>
        </authorList>
    </citation>
    <scope>NUCLEOTIDE SEQUENCE [LARGE SCALE GENOMIC DNA]</scope>
    <source>
        <strain evidence="1 2">NIES-2285</strain>
    </source>
</reference>
<gene>
    <name evidence="1" type="ORF">KFL_001100010</name>
</gene>
<organism evidence="1 2">
    <name type="scientific">Klebsormidium nitens</name>
    <name type="common">Green alga</name>
    <name type="synonym">Ulothrix nitens</name>
    <dbReference type="NCBI Taxonomy" id="105231"/>
    <lineage>
        <taxon>Eukaryota</taxon>
        <taxon>Viridiplantae</taxon>
        <taxon>Streptophyta</taxon>
        <taxon>Klebsormidiophyceae</taxon>
        <taxon>Klebsormidiales</taxon>
        <taxon>Klebsormidiaceae</taxon>
        <taxon>Klebsormidium</taxon>
    </lineage>
</organism>
<accession>A0A1Y1I2N1</accession>
<feature type="non-terminal residue" evidence="1">
    <location>
        <position position="1"/>
    </location>
</feature>
<evidence type="ECO:0000313" key="2">
    <source>
        <dbReference type="Proteomes" id="UP000054558"/>
    </source>
</evidence>
<dbReference type="OMA" id="WEARSSK"/>
<proteinExistence type="predicted"/>
<dbReference type="AlphaFoldDB" id="A0A1Y1I2N1"/>
<dbReference type="Proteomes" id="UP000054558">
    <property type="component" value="Unassembled WGS sequence"/>
</dbReference>
<protein>
    <submittedName>
        <fullName evidence="1">Uncharacterized protein</fullName>
    </submittedName>
</protein>
<dbReference type="EMBL" id="DF237059">
    <property type="protein sequence ID" value="GAQ82388.1"/>
    <property type="molecule type" value="Genomic_DNA"/>
</dbReference>
<name>A0A1Y1I2N1_KLENI</name>
<keyword evidence="2" id="KW-1185">Reference proteome</keyword>